<dbReference type="Proteomes" id="UP000308953">
    <property type="component" value="Unassembled WGS sequence"/>
</dbReference>
<sequence length="303" mass="34597">MLNILLQAATCTDMKDKLMTLIVGAEETHFTWFHEILSFHSPFFAGAIKYSCYDESKNNTVRMPEDSPDVVREFMRWVTDHRVGGYGLGSDNPSIDPWTYWDLMVDIYIFGNKYGIPRLQNVAINEIISLFTDQFAFPRAATIDKVYELTPSGVSLRKLITDIVVLSHDNVEALIDGQSRFGEGFHPDFITDLVKRLYRAAIDDKGFKEQRLERSQWGQIRRCMYHVSEVAARSNGQRSTAYFVTSTAQEEDDLVLTSAAAKPIAERDLAVTGERAKDKKYSKWLLELHSYSIARHLGHVEVQ</sequence>
<protein>
    <recommendedName>
        <fullName evidence="3">BTB domain-containing protein</fullName>
    </recommendedName>
</protein>
<name>A0A4S9F2Q8_AURPU</name>
<reference evidence="1 2" key="1">
    <citation type="submission" date="2018-10" db="EMBL/GenBank/DDBJ databases">
        <title>Fifty Aureobasidium pullulans genomes reveal a recombining polyextremotolerant generalist.</title>
        <authorList>
            <person name="Gostincar C."/>
            <person name="Turk M."/>
            <person name="Zajc J."/>
            <person name="Gunde-Cimerman N."/>
        </authorList>
    </citation>
    <scope>NUCLEOTIDE SEQUENCE [LARGE SCALE GENOMIC DNA]</scope>
    <source>
        <strain evidence="1 2">EXF-9785</strain>
    </source>
</reference>
<evidence type="ECO:0000313" key="2">
    <source>
        <dbReference type="Proteomes" id="UP000308953"/>
    </source>
</evidence>
<evidence type="ECO:0008006" key="3">
    <source>
        <dbReference type="Google" id="ProtNLM"/>
    </source>
</evidence>
<dbReference type="EMBL" id="QZAV01000046">
    <property type="protein sequence ID" value="THX40623.1"/>
    <property type="molecule type" value="Genomic_DNA"/>
</dbReference>
<dbReference type="Gene3D" id="3.30.710.10">
    <property type="entry name" value="Potassium Channel Kv1.1, Chain A"/>
    <property type="match status" value="1"/>
</dbReference>
<gene>
    <name evidence="1" type="ORF">D6D10_03355</name>
</gene>
<comment type="caution">
    <text evidence="1">The sequence shown here is derived from an EMBL/GenBank/DDBJ whole genome shotgun (WGS) entry which is preliminary data.</text>
</comment>
<organism evidence="1 2">
    <name type="scientific">Aureobasidium pullulans</name>
    <name type="common">Black yeast</name>
    <name type="synonym">Pullularia pullulans</name>
    <dbReference type="NCBI Taxonomy" id="5580"/>
    <lineage>
        <taxon>Eukaryota</taxon>
        <taxon>Fungi</taxon>
        <taxon>Dikarya</taxon>
        <taxon>Ascomycota</taxon>
        <taxon>Pezizomycotina</taxon>
        <taxon>Dothideomycetes</taxon>
        <taxon>Dothideomycetidae</taxon>
        <taxon>Dothideales</taxon>
        <taxon>Saccotheciaceae</taxon>
        <taxon>Aureobasidium</taxon>
    </lineage>
</organism>
<evidence type="ECO:0000313" key="1">
    <source>
        <dbReference type="EMBL" id="THX40623.1"/>
    </source>
</evidence>
<accession>A0A4S9F2Q8</accession>
<dbReference type="PANTHER" id="PTHR47843">
    <property type="entry name" value="BTB DOMAIN-CONTAINING PROTEIN-RELATED"/>
    <property type="match status" value="1"/>
</dbReference>
<dbReference type="AlphaFoldDB" id="A0A4S9F2Q8"/>
<dbReference type="InterPro" id="IPR011333">
    <property type="entry name" value="SKP1/BTB/POZ_sf"/>
</dbReference>
<proteinExistence type="predicted"/>